<proteinExistence type="inferred from homology"/>
<dbReference type="AlphaFoldDB" id="A0AAE9ZZ17"/>
<evidence type="ECO:0000256" key="2">
    <source>
        <dbReference type="ARBA" id="ARBA00007556"/>
    </source>
</evidence>
<protein>
    <submittedName>
        <fullName evidence="8">ABC transporter permease</fullName>
    </submittedName>
</protein>
<evidence type="ECO:0000256" key="1">
    <source>
        <dbReference type="ARBA" id="ARBA00004141"/>
    </source>
</evidence>
<gene>
    <name evidence="8" type="ORF">PXH66_16295</name>
</gene>
<sequence length="250" mass="26795">MNRIHNFLDAFGSGIVMTWRAFVSLPSAPRILKRVAEQGYFAGYTSLPIISVLCFFIGAVLALQAGISLRDFGAKEFIGALVGESMARELGPVMVAILLAGRVGSATTAELASMRVNSEIDALITMNIPPERLLVLPRLLAVLLIMPVLTILSNLIGWFGGAVVCEYVDFIGISGAQFFRALREFVSVQDVLDGIIKAEVFGFVITIIACNTGLRTSGGPREIGLAVTKSVVLSLVAILTLDYFITKVLA</sequence>
<keyword evidence="3" id="KW-0813">Transport</keyword>
<keyword evidence="4 7" id="KW-0812">Transmembrane</keyword>
<dbReference type="Pfam" id="PF02405">
    <property type="entry name" value="MlaE"/>
    <property type="match status" value="1"/>
</dbReference>
<dbReference type="RefSeq" id="WP_330930602.1">
    <property type="nucleotide sequence ID" value="NZ_CP119075.1"/>
</dbReference>
<organism evidence="8 9">
    <name type="scientific">Synoicihabitans lomoniglobus</name>
    <dbReference type="NCBI Taxonomy" id="2909285"/>
    <lineage>
        <taxon>Bacteria</taxon>
        <taxon>Pseudomonadati</taxon>
        <taxon>Verrucomicrobiota</taxon>
        <taxon>Opitutia</taxon>
        <taxon>Opitutales</taxon>
        <taxon>Opitutaceae</taxon>
        <taxon>Synoicihabitans</taxon>
    </lineage>
</organism>
<evidence type="ECO:0000313" key="8">
    <source>
        <dbReference type="EMBL" id="WED63898.1"/>
    </source>
</evidence>
<dbReference type="Proteomes" id="UP001218638">
    <property type="component" value="Chromosome"/>
</dbReference>
<comment type="caution">
    <text evidence="7">Lacks conserved residue(s) required for the propagation of feature annotation.</text>
</comment>
<evidence type="ECO:0000256" key="3">
    <source>
        <dbReference type="ARBA" id="ARBA00022448"/>
    </source>
</evidence>
<evidence type="ECO:0000313" key="9">
    <source>
        <dbReference type="Proteomes" id="UP001218638"/>
    </source>
</evidence>
<dbReference type="InterPro" id="IPR003453">
    <property type="entry name" value="ABC_MlaE_roteobac"/>
</dbReference>
<dbReference type="PANTHER" id="PTHR30188">
    <property type="entry name" value="ABC TRANSPORTER PERMEASE PROTEIN-RELATED"/>
    <property type="match status" value="1"/>
</dbReference>
<evidence type="ECO:0000256" key="6">
    <source>
        <dbReference type="ARBA" id="ARBA00023136"/>
    </source>
</evidence>
<feature type="transmembrane region" description="Helical" evidence="7">
    <location>
        <begin position="40"/>
        <end position="63"/>
    </location>
</feature>
<dbReference type="KEGG" id="slom:PXH66_16295"/>
<name>A0AAE9ZZ17_9BACT</name>
<keyword evidence="5 7" id="KW-1133">Transmembrane helix</keyword>
<accession>A0AAE9ZZ17</accession>
<dbReference type="GO" id="GO:0005548">
    <property type="term" value="F:phospholipid transporter activity"/>
    <property type="evidence" value="ECO:0007669"/>
    <property type="project" value="TreeGrafter"/>
</dbReference>
<comment type="subcellular location">
    <subcellularLocation>
        <location evidence="1">Membrane</location>
        <topology evidence="1">Multi-pass membrane protein</topology>
    </subcellularLocation>
</comment>
<reference evidence="8" key="1">
    <citation type="submission" date="2023-03" db="EMBL/GenBank/DDBJ databases">
        <title>Lomoglobus Profundus gen. nov., sp. nov., a novel member of the phylum Verrucomicrobia, isolated from deep-marine sediment of South China Sea.</title>
        <authorList>
            <person name="Ahmad T."/>
            <person name="Ishaq S.E."/>
            <person name="Wang F."/>
        </authorList>
    </citation>
    <scope>NUCLEOTIDE SEQUENCE</scope>
    <source>
        <strain evidence="8">LMO-M01</strain>
    </source>
</reference>
<evidence type="ECO:0000256" key="7">
    <source>
        <dbReference type="RuleBase" id="RU362044"/>
    </source>
</evidence>
<feature type="transmembrane region" description="Helical" evidence="7">
    <location>
        <begin position="133"/>
        <end position="152"/>
    </location>
</feature>
<dbReference type="EMBL" id="CP119075">
    <property type="protein sequence ID" value="WED63898.1"/>
    <property type="molecule type" value="Genomic_DNA"/>
</dbReference>
<evidence type="ECO:0000256" key="4">
    <source>
        <dbReference type="ARBA" id="ARBA00022692"/>
    </source>
</evidence>
<dbReference type="PANTHER" id="PTHR30188:SF4">
    <property type="entry name" value="PROTEIN TRIGALACTOSYLDIACYLGLYCEROL 1, CHLOROPLASTIC"/>
    <property type="match status" value="1"/>
</dbReference>
<feature type="transmembrane region" description="Helical" evidence="7">
    <location>
        <begin position="226"/>
        <end position="245"/>
    </location>
</feature>
<dbReference type="InterPro" id="IPR030802">
    <property type="entry name" value="Permease_MalE"/>
</dbReference>
<keyword evidence="9" id="KW-1185">Reference proteome</keyword>
<dbReference type="NCBIfam" id="TIGR00056">
    <property type="entry name" value="MlaE family lipid ABC transporter permease subunit"/>
    <property type="match status" value="1"/>
</dbReference>
<evidence type="ECO:0000256" key="5">
    <source>
        <dbReference type="ARBA" id="ARBA00022989"/>
    </source>
</evidence>
<keyword evidence="6 7" id="KW-0472">Membrane</keyword>
<comment type="similarity">
    <text evidence="2 7">Belongs to the MlaE permease family.</text>
</comment>
<dbReference type="GO" id="GO:0043190">
    <property type="term" value="C:ATP-binding cassette (ABC) transporter complex"/>
    <property type="evidence" value="ECO:0007669"/>
    <property type="project" value="InterPro"/>
</dbReference>